<dbReference type="AlphaFoldDB" id="A0A430PX68"/>
<evidence type="ECO:0000313" key="2">
    <source>
        <dbReference type="EMBL" id="RTG80032.1"/>
    </source>
</evidence>
<protein>
    <submittedName>
        <fullName evidence="2">Uncharacterized protein</fullName>
    </submittedName>
</protein>
<keyword evidence="1" id="KW-0732">Signal</keyword>
<name>A0A430PX68_SCHBO</name>
<feature type="chain" id="PRO_5019417861" evidence="1">
    <location>
        <begin position="22"/>
        <end position="48"/>
    </location>
</feature>
<comment type="caution">
    <text evidence="2">The sequence shown here is derived from an EMBL/GenBank/DDBJ whole genome shotgun (WGS) entry which is preliminary data.</text>
</comment>
<feature type="signal peptide" evidence="1">
    <location>
        <begin position="1"/>
        <end position="21"/>
    </location>
</feature>
<gene>
    <name evidence="2" type="ORF">DC041_0007013</name>
</gene>
<reference evidence="2 3" key="1">
    <citation type="journal article" date="2019" name="PLoS Pathog.">
        <title>Genome sequence of the bovine parasite Schistosoma bovis Tanzania.</title>
        <authorList>
            <person name="Oey H."/>
            <person name="Zakrzewski M."/>
            <person name="Gobert G."/>
            <person name="Gravermann K."/>
            <person name="Stoye J."/>
            <person name="Jones M."/>
            <person name="Mcmanus D."/>
            <person name="Krause L."/>
        </authorList>
    </citation>
    <scope>NUCLEOTIDE SEQUENCE [LARGE SCALE GENOMIC DNA]</scope>
    <source>
        <strain evidence="2 3">TAN1997</strain>
    </source>
</reference>
<dbReference type="Proteomes" id="UP000290809">
    <property type="component" value="Unassembled WGS sequence"/>
</dbReference>
<organism evidence="2 3">
    <name type="scientific">Schistosoma bovis</name>
    <name type="common">Blood fluke</name>
    <dbReference type="NCBI Taxonomy" id="6184"/>
    <lineage>
        <taxon>Eukaryota</taxon>
        <taxon>Metazoa</taxon>
        <taxon>Spiralia</taxon>
        <taxon>Lophotrochozoa</taxon>
        <taxon>Platyhelminthes</taxon>
        <taxon>Trematoda</taxon>
        <taxon>Digenea</taxon>
        <taxon>Strigeidida</taxon>
        <taxon>Schistosomatoidea</taxon>
        <taxon>Schistosomatidae</taxon>
        <taxon>Schistosoma</taxon>
    </lineage>
</organism>
<proteinExistence type="predicted"/>
<sequence length="48" mass="5628">MFIMVFIFLGLILLLDLATIGRDFKQIRKNIKLQRRRLKHSGNKSKVG</sequence>
<accession>A0A430PX68</accession>
<keyword evidence="3" id="KW-1185">Reference proteome</keyword>
<evidence type="ECO:0000256" key="1">
    <source>
        <dbReference type="SAM" id="SignalP"/>
    </source>
</evidence>
<evidence type="ECO:0000313" key="3">
    <source>
        <dbReference type="Proteomes" id="UP000290809"/>
    </source>
</evidence>
<dbReference type="EMBL" id="QMKO01004614">
    <property type="protein sequence ID" value="RTG80032.1"/>
    <property type="molecule type" value="Genomic_DNA"/>
</dbReference>